<evidence type="ECO:0000313" key="1">
    <source>
        <dbReference type="EMBL" id="GIO38646.1"/>
    </source>
</evidence>
<dbReference type="AlphaFoldDB" id="A0A919XSV1"/>
<dbReference type="Proteomes" id="UP000681162">
    <property type="component" value="Unassembled WGS sequence"/>
</dbReference>
<dbReference type="RefSeq" id="WP_212940919.1">
    <property type="nucleotide sequence ID" value="NZ_BORR01000013.1"/>
</dbReference>
<keyword evidence="2" id="KW-1185">Reference proteome</keyword>
<gene>
    <name evidence="1" type="ORF">J41TS12_35070</name>
</gene>
<comment type="caution">
    <text evidence="1">The sequence shown here is derived from an EMBL/GenBank/DDBJ whole genome shotgun (WGS) entry which is preliminary data.</text>
</comment>
<proteinExistence type="predicted"/>
<protein>
    <submittedName>
        <fullName evidence="1">Uncharacterized protein</fullName>
    </submittedName>
</protein>
<dbReference type="EMBL" id="BORR01000013">
    <property type="protein sequence ID" value="GIO38646.1"/>
    <property type="molecule type" value="Genomic_DNA"/>
</dbReference>
<name>A0A919XSV1_9BACL</name>
<accession>A0A919XSV1</accession>
<organism evidence="1 2">
    <name type="scientific">Paenibacillus antibioticophila</name>
    <dbReference type="NCBI Taxonomy" id="1274374"/>
    <lineage>
        <taxon>Bacteria</taxon>
        <taxon>Bacillati</taxon>
        <taxon>Bacillota</taxon>
        <taxon>Bacilli</taxon>
        <taxon>Bacillales</taxon>
        <taxon>Paenibacillaceae</taxon>
        <taxon>Paenibacillus</taxon>
    </lineage>
</organism>
<sequence>MAKNKRGKSLWTLPSRGRGTCPVCGSTRIKLLYTKTTSSGQPLKVCKKCFNAAQARIDAAQNRGVNP</sequence>
<evidence type="ECO:0000313" key="2">
    <source>
        <dbReference type="Proteomes" id="UP000681162"/>
    </source>
</evidence>
<reference evidence="1 2" key="1">
    <citation type="submission" date="2021-03" db="EMBL/GenBank/DDBJ databases">
        <title>Antimicrobial resistance genes in bacteria isolated from Japanese honey, and their potential for conferring macrolide and lincosamide resistance in the American foulbrood pathogen Paenibacillus larvae.</title>
        <authorList>
            <person name="Okamoto M."/>
            <person name="Kumagai M."/>
            <person name="Kanamori H."/>
            <person name="Takamatsu D."/>
        </authorList>
    </citation>
    <scope>NUCLEOTIDE SEQUENCE [LARGE SCALE GENOMIC DNA]</scope>
    <source>
        <strain evidence="1 2">J41TS12</strain>
    </source>
</reference>